<dbReference type="SMART" id="SM00298">
    <property type="entry name" value="CHROMO"/>
    <property type="match status" value="1"/>
</dbReference>
<feature type="compositionally biased region" description="Polar residues" evidence="2">
    <location>
        <begin position="322"/>
        <end position="339"/>
    </location>
</feature>
<reference evidence="4" key="1">
    <citation type="submission" date="2023-02" db="EMBL/GenBank/DDBJ databases">
        <authorList>
            <person name="Palmer J.M."/>
        </authorList>
    </citation>
    <scope>NUCLEOTIDE SEQUENCE</scope>
    <source>
        <strain evidence="4">FW57</strain>
    </source>
</reference>
<comment type="caution">
    <text evidence="4">The sequence shown here is derived from an EMBL/GenBank/DDBJ whole genome shotgun (WGS) entry which is preliminary data.</text>
</comment>
<dbReference type="InterPro" id="IPR000953">
    <property type="entry name" value="Chromo/chromo_shadow_dom"/>
</dbReference>
<feature type="compositionally biased region" description="Polar residues" evidence="2">
    <location>
        <begin position="348"/>
        <end position="359"/>
    </location>
</feature>
<dbReference type="Gene3D" id="2.40.50.40">
    <property type="match status" value="1"/>
</dbReference>
<evidence type="ECO:0000259" key="3">
    <source>
        <dbReference type="PROSITE" id="PS50013"/>
    </source>
</evidence>
<dbReference type="SUPFAM" id="SSF54160">
    <property type="entry name" value="Chromo domain-like"/>
    <property type="match status" value="1"/>
</dbReference>
<dbReference type="GO" id="GO:0006338">
    <property type="term" value="P:chromatin remodeling"/>
    <property type="evidence" value="ECO:0007669"/>
    <property type="project" value="UniProtKB-ARBA"/>
</dbReference>
<evidence type="ECO:0000256" key="2">
    <source>
        <dbReference type="SAM" id="MobiDB-lite"/>
    </source>
</evidence>
<dbReference type="InterPro" id="IPR023780">
    <property type="entry name" value="Chromo_domain"/>
</dbReference>
<feature type="region of interest" description="Disordered" evidence="2">
    <location>
        <begin position="158"/>
        <end position="404"/>
    </location>
</feature>
<feature type="compositionally biased region" description="Basic and acidic residues" evidence="2">
    <location>
        <begin position="383"/>
        <end position="398"/>
    </location>
</feature>
<keyword evidence="5" id="KW-1185">Reference proteome</keyword>
<evidence type="ECO:0000313" key="4">
    <source>
        <dbReference type="EMBL" id="KAG7292741.1"/>
    </source>
</evidence>
<feature type="compositionally biased region" description="Acidic residues" evidence="2">
    <location>
        <begin position="177"/>
        <end position="190"/>
    </location>
</feature>
<dbReference type="PROSITE" id="PS50013">
    <property type="entry name" value="CHROMO_2"/>
    <property type="match status" value="1"/>
</dbReference>
<evidence type="ECO:0000256" key="1">
    <source>
        <dbReference type="ARBA" id="ARBA00011353"/>
    </source>
</evidence>
<feature type="compositionally biased region" description="Basic and acidic residues" evidence="2">
    <location>
        <begin position="107"/>
        <end position="124"/>
    </location>
</feature>
<feature type="compositionally biased region" description="Polar residues" evidence="2">
    <location>
        <begin position="253"/>
        <end position="263"/>
    </location>
</feature>
<dbReference type="Proteomes" id="UP001197093">
    <property type="component" value="Unassembled WGS sequence"/>
</dbReference>
<feature type="compositionally biased region" description="Low complexity" evidence="2">
    <location>
        <begin position="264"/>
        <end position="277"/>
    </location>
</feature>
<protein>
    <recommendedName>
        <fullName evidence="3">Chromo domain-containing protein</fullName>
    </recommendedName>
</protein>
<feature type="region of interest" description="Disordered" evidence="2">
    <location>
        <begin position="498"/>
        <end position="519"/>
    </location>
</feature>
<sequence>MTGTSLPPPRRKTTVEIPLHSVRRYVPGSGPPPPRISLVPPHDSTAYIIDQFVLPTDKDMTPISRRLIHYHIGFTDLPAVKLLIPCNKVLDYVSPRELEDWEYQNLEHKEEERARRLAEKERARPVKKQPGRPAKVPLEDVGASRRSSVDEALLLAQHVAGPSLSTPKKRKPSQIPGEEEVADSNAEPDDAAIYRQLQGDAELDDELGESDDDLEADSDSVDQLALQPDASAPEAPSRTESLGPRLKGASPPGDSSTAVNETGTPSATPATSALPPSKKSSSGKIHPAWAHAFGQKSRSEQPQKNHSQKGHAARNGMPLSLLTKTQHPNPSTSLGTQGSAFKVAGYSNGVTSQLSTPSIGATPPIGSESSAHKRKAQSNGKRPSQEKQQKTKRPKIEQEVEPTEEEWEVKDLLDDRWFIEQGVKVHRYLVLWAGDWPEDQNPTWEPAENVQDRDLIKRYQKKKKAGLLKPVKKTQNTLHRYLAGAKYASVAEAFEGDIDEQAGPAPAAEMESDAEPPEETFLVTANSGDVMANNKRAAPQPTFGSFDTLLERYNQNFPRG</sequence>
<name>A0AAD4I2S2_9PEZI</name>
<feature type="compositionally biased region" description="Acidic residues" evidence="2">
    <location>
        <begin position="201"/>
        <end position="220"/>
    </location>
</feature>
<dbReference type="CDD" id="cd00024">
    <property type="entry name" value="CD_CSD"/>
    <property type="match status" value="1"/>
</dbReference>
<evidence type="ECO:0000313" key="5">
    <source>
        <dbReference type="Proteomes" id="UP001197093"/>
    </source>
</evidence>
<dbReference type="EMBL" id="JAHCVI010000001">
    <property type="protein sequence ID" value="KAG7292741.1"/>
    <property type="molecule type" value="Genomic_DNA"/>
</dbReference>
<proteinExistence type="predicted"/>
<organism evidence="4 5">
    <name type="scientific">Staphylotrichum longicolle</name>
    <dbReference type="NCBI Taxonomy" id="669026"/>
    <lineage>
        <taxon>Eukaryota</taxon>
        <taxon>Fungi</taxon>
        <taxon>Dikarya</taxon>
        <taxon>Ascomycota</taxon>
        <taxon>Pezizomycotina</taxon>
        <taxon>Sordariomycetes</taxon>
        <taxon>Sordariomycetidae</taxon>
        <taxon>Sordariales</taxon>
        <taxon>Chaetomiaceae</taxon>
        <taxon>Staphylotrichum</taxon>
    </lineage>
</organism>
<feature type="domain" description="Chromo" evidence="3">
    <location>
        <begin position="407"/>
        <end position="463"/>
    </location>
</feature>
<dbReference type="AlphaFoldDB" id="A0AAD4I2S2"/>
<comment type="subunit">
    <text evidence="1">Component of the NuA4 histone acetyltransferase complex.</text>
</comment>
<dbReference type="InterPro" id="IPR016197">
    <property type="entry name" value="Chromo-like_dom_sf"/>
</dbReference>
<dbReference type="Pfam" id="PF00385">
    <property type="entry name" value="Chromo"/>
    <property type="match status" value="1"/>
</dbReference>
<gene>
    <name evidence="4" type="ORF">NEMBOFW57_002781</name>
</gene>
<accession>A0AAD4I2S2</accession>
<feature type="region of interest" description="Disordered" evidence="2">
    <location>
        <begin position="107"/>
        <end position="143"/>
    </location>
</feature>